<dbReference type="PANTHER" id="PTHR10962">
    <property type="entry name" value="INTEGRAL TRANSMEMBRANE PROTEIN 2"/>
    <property type="match status" value="1"/>
</dbReference>
<dbReference type="GO" id="GO:0005794">
    <property type="term" value="C:Golgi apparatus"/>
    <property type="evidence" value="ECO:0007669"/>
    <property type="project" value="TreeGrafter"/>
</dbReference>
<feature type="transmembrane region" description="Helical" evidence="9">
    <location>
        <begin position="58"/>
        <end position="82"/>
    </location>
</feature>
<keyword evidence="12" id="KW-1185">Reference proteome</keyword>
<organism evidence="11 12">
    <name type="scientific">Hypsibius exemplaris</name>
    <name type="common">Freshwater tardigrade</name>
    <dbReference type="NCBI Taxonomy" id="2072580"/>
    <lineage>
        <taxon>Eukaryota</taxon>
        <taxon>Metazoa</taxon>
        <taxon>Ecdysozoa</taxon>
        <taxon>Tardigrada</taxon>
        <taxon>Eutardigrada</taxon>
        <taxon>Parachela</taxon>
        <taxon>Hypsibioidea</taxon>
        <taxon>Hypsibiidae</taxon>
        <taxon>Hypsibius</taxon>
    </lineage>
</organism>
<accession>A0A9X6NFT4</accession>
<keyword evidence="3 9" id="KW-0812">Transmembrane</keyword>
<reference evidence="12" key="1">
    <citation type="submission" date="2017-01" db="EMBL/GenBank/DDBJ databases">
        <title>Comparative genomics of anhydrobiosis in the tardigrade Hypsibius dujardini.</title>
        <authorList>
            <person name="Yoshida Y."/>
            <person name="Koutsovoulos G."/>
            <person name="Laetsch D."/>
            <person name="Stevens L."/>
            <person name="Kumar S."/>
            <person name="Horikawa D."/>
            <person name="Ishino K."/>
            <person name="Komine S."/>
            <person name="Tomita M."/>
            <person name="Blaxter M."/>
            <person name="Arakawa K."/>
        </authorList>
    </citation>
    <scope>NUCLEOTIDE SEQUENCE [LARGE SCALE GENOMIC DNA]</scope>
    <source>
        <strain evidence="12">Z151</strain>
    </source>
</reference>
<dbReference type="GO" id="GO:0005886">
    <property type="term" value="C:plasma membrane"/>
    <property type="evidence" value="ECO:0007669"/>
    <property type="project" value="UniProtKB-UniRule"/>
</dbReference>
<evidence type="ECO:0000313" key="12">
    <source>
        <dbReference type="Proteomes" id="UP000192578"/>
    </source>
</evidence>
<dbReference type="OrthoDB" id="9982095at2759"/>
<evidence type="ECO:0000256" key="4">
    <source>
        <dbReference type="ARBA" id="ARBA00022968"/>
    </source>
</evidence>
<feature type="domain" description="BRICHOS" evidence="10">
    <location>
        <begin position="208"/>
        <end position="303"/>
    </location>
</feature>
<comment type="similarity">
    <text evidence="2 9">Belongs to the ITM2 family.</text>
</comment>
<protein>
    <recommendedName>
        <fullName evidence="9">Integral membrane protein 2</fullName>
    </recommendedName>
</protein>
<keyword evidence="7" id="KW-1015">Disulfide bond</keyword>
<evidence type="ECO:0000256" key="7">
    <source>
        <dbReference type="ARBA" id="ARBA00023157"/>
    </source>
</evidence>
<keyword evidence="6 9" id="KW-0472">Membrane</keyword>
<dbReference type="EMBL" id="MTYJ01000243">
    <property type="protein sequence ID" value="OWA51901.1"/>
    <property type="molecule type" value="Genomic_DNA"/>
</dbReference>
<comment type="caution">
    <text evidence="11">The sequence shown here is derived from an EMBL/GenBank/DDBJ whole genome shotgun (WGS) entry which is preliminary data.</text>
</comment>
<evidence type="ECO:0000256" key="5">
    <source>
        <dbReference type="ARBA" id="ARBA00022989"/>
    </source>
</evidence>
<dbReference type="PANTHER" id="PTHR10962:SF1">
    <property type="entry name" value="INTEGRAL MEMBRANE PROTEIN 2"/>
    <property type="match status" value="1"/>
</dbReference>
<evidence type="ECO:0000256" key="2">
    <source>
        <dbReference type="ARBA" id="ARBA00006794"/>
    </source>
</evidence>
<dbReference type="GO" id="GO:0070062">
    <property type="term" value="C:extracellular exosome"/>
    <property type="evidence" value="ECO:0007669"/>
    <property type="project" value="TreeGrafter"/>
</dbReference>
<dbReference type="SMART" id="SM01039">
    <property type="entry name" value="BRICHOS"/>
    <property type="match status" value="1"/>
</dbReference>
<evidence type="ECO:0000313" key="11">
    <source>
        <dbReference type="EMBL" id="OWA51901.1"/>
    </source>
</evidence>
<dbReference type="GO" id="GO:0042985">
    <property type="term" value="P:negative regulation of amyloid precursor protein biosynthetic process"/>
    <property type="evidence" value="ECO:0007669"/>
    <property type="project" value="TreeGrafter"/>
</dbReference>
<dbReference type="Pfam" id="PF04089">
    <property type="entry name" value="BRICHOS"/>
    <property type="match status" value="1"/>
</dbReference>
<evidence type="ECO:0000259" key="10">
    <source>
        <dbReference type="PROSITE" id="PS50869"/>
    </source>
</evidence>
<name>A0A9X6NFT4_HYPEX</name>
<dbReference type="Proteomes" id="UP000192578">
    <property type="component" value="Unassembled WGS sequence"/>
</dbReference>
<dbReference type="AlphaFoldDB" id="A0A9X6NFT4"/>
<sequence length="352" mass="39360">MTIVTKPLTDEKKDLKPLVLDVQGTGVNGVFADGQDGVSTQSDISVYQHPYRKHRTGFLICLGLLIVLTIGCATMGGLYLYYRFSKPEGYRGTCTIRFNNNNQQQQNTAGFADPFVQPPLDGSPFQADNAPKFSNLPADPTTFLQSLKPRNHHAMRFPDTPDTGADSTDAADVLVDMQRLFNSFQQQFELDIKKQLFEILQVPKVPLLGLGRPARFIHDFSLNLTAILDMQSQDCYVMPLNRSIIKPPQDLLEFFRGLEDGTYTVDGDAVRQTYYADPLPVQDLSALGPFISRECRRSPTYMLVSRETDGDQAVERVRRDAGGSTVASERVTFGEFAGSSLHRVNIVMHKRR</sequence>
<keyword evidence="8" id="KW-0325">Glycoprotein</keyword>
<keyword evidence="9" id="KW-1003">Cell membrane</keyword>
<keyword evidence="4 9" id="KW-0735">Signal-anchor</keyword>
<gene>
    <name evidence="11" type="ORF">BV898_16362</name>
</gene>
<keyword evidence="5 9" id="KW-1133">Transmembrane helix</keyword>
<dbReference type="PROSITE" id="PS50869">
    <property type="entry name" value="BRICHOS"/>
    <property type="match status" value="1"/>
</dbReference>
<evidence type="ECO:0000256" key="9">
    <source>
        <dbReference type="RuleBase" id="RU367061"/>
    </source>
</evidence>
<comment type="subcellular location">
    <subcellularLocation>
        <location evidence="1 9">Membrane</location>
        <topology evidence="1 9">Single-pass type II membrane protein</topology>
    </subcellularLocation>
</comment>
<evidence type="ECO:0000256" key="8">
    <source>
        <dbReference type="ARBA" id="ARBA00023180"/>
    </source>
</evidence>
<evidence type="ECO:0000256" key="3">
    <source>
        <dbReference type="ARBA" id="ARBA00022692"/>
    </source>
</evidence>
<evidence type="ECO:0000256" key="6">
    <source>
        <dbReference type="ARBA" id="ARBA00023136"/>
    </source>
</evidence>
<proteinExistence type="inferred from homology"/>
<dbReference type="GO" id="GO:0001540">
    <property type="term" value="F:amyloid-beta binding"/>
    <property type="evidence" value="ECO:0007669"/>
    <property type="project" value="TreeGrafter"/>
</dbReference>
<dbReference type="InterPro" id="IPR007084">
    <property type="entry name" value="BRICHOS_dom"/>
</dbReference>
<dbReference type="InterPro" id="IPR040145">
    <property type="entry name" value="ITM2"/>
</dbReference>
<evidence type="ECO:0000256" key="1">
    <source>
        <dbReference type="ARBA" id="ARBA00004606"/>
    </source>
</evidence>